<sequence length="63" mass="6727">MDSITVGLLLREAERLPVTNVAEESPPTFQKHESLQGCNGENHVNGTETIPTSGNLPGVLLTL</sequence>
<evidence type="ECO:0000313" key="2">
    <source>
        <dbReference type="EMBL" id="CAD6493972.1"/>
    </source>
</evidence>
<dbReference type="Proteomes" id="UP000610373">
    <property type="component" value="Unassembled WGS sequence"/>
</dbReference>
<name>A0A811TE70_9EURY</name>
<accession>A0A811TE70</accession>
<gene>
    <name evidence="2" type="ORF">CHKLHMKO_00590</name>
</gene>
<reference evidence="2" key="1">
    <citation type="submission" date="2020-10" db="EMBL/GenBank/DDBJ databases">
        <authorList>
            <person name="Hahn C.J."/>
            <person name="Laso-Perez R."/>
            <person name="Vulcano F."/>
            <person name="Vaziourakis K.-M."/>
            <person name="Stokke R."/>
            <person name="Steen I.H."/>
            <person name="Teske A."/>
            <person name="Boetius A."/>
            <person name="Liebeke M."/>
            <person name="Amann R."/>
            <person name="Knittel K."/>
        </authorList>
    </citation>
    <scope>NUCLEOTIDE SEQUENCE</scope>
    <source>
        <strain evidence="2">Gfbio:e3339647-f889-4370-9287-4fb5cb688e4c:AG392O15_GoMArc1</strain>
    </source>
</reference>
<dbReference type="EMBL" id="CAJHIO010000051">
    <property type="protein sequence ID" value="CAD6493972.1"/>
    <property type="molecule type" value="Genomic_DNA"/>
</dbReference>
<organism evidence="2 3">
    <name type="scientific">Candidatus Argoarchaeum ethanivorans</name>
    <dbReference type="NCBI Taxonomy" id="2608793"/>
    <lineage>
        <taxon>Archaea</taxon>
        <taxon>Methanobacteriati</taxon>
        <taxon>Methanobacteriota</taxon>
        <taxon>Stenosarchaea group</taxon>
        <taxon>Methanomicrobia</taxon>
        <taxon>Methanosarcinales</taxon>
        <taxon>Methanosarcinales incertae sedis</taxon>
        <taxon>GOM Arc I cluster</taxon>
        <taxon>Candidatus Argoarchaeum</taxon>
    </lineage>
</organism>
<proteinExistence type="predicted"/>
<feature type="compositionally biased region" description="Polar residues" evidence="1">
    <location>
        <begin position="36"/>
        <end position="55"/>
    </location>
</feature>
<evidence type="ECO:0000313" key="3">
    <source>
        <dbReference type="Proteomes" id="UP000610373"/>
    </source>
</evidence>
<feature type="region of interest" description="Disordered" evidence="1">
    <location>
        <begin position="20"/>
        <end position="63"/>
    </location>
</feature>
<dbReference type="AlphaFoldDB" id="A0A811TE70"/>
<comment type="caution">
    <text evidence="2">The sequence shown here is derived from an EMBL/GenBank/DDBJ whole genome shotgun (WGS) entry which is preliminary data.</text>
</comment>
<evidence type="ECO:0000256" key="1">
    <source>
        <dbReference type="SAM" id="MobiDB-lite"/>
    </source>
</evidence>
<protein>
    <submittedName>
        <fullName evidence="2">Uncharacterized protein</fullName>
    </submittedName>
</protein>